<dbReference type="SUPFAM" id="SSF46785">
    <property type="entry name" value="Winged helix' DNA-binding domain"/>
    <property type="match status" value="1"/>
</dbReference>
<dbReference type="Proteomes" id="UP000763557">
    <property type="component" value="Unassembled WGS sequence"/>
</dbReference>
<dbReference type="SUPFAM" id="SSF53067">
    <property type="entry name" value="Actin-like ATPase domain"/>
    <property type="match status" value="1"/>
</dbReference>
<name>A0ABX2FI49_9PSEU</name>
<evidence type="ECO:0000313" key="2">
    <source>
        <dbReference type="EMBL" id="NRN71082.1"/>
    </source>
</evidence>
<comment type="similarity">
    <text evidence="1">Belongs to the ROK (NagC/XylR) family.</text>
</comment>
<dbReference type="InterPro" id="IPR000600">
    <property type="entry name" value="ROK"/>
</dbReference>
<comment type="caution">
    <text evidence="2">The sequence shown here is derived from an EMBL/GenBank/DDBJ whole genome shotgun (WGS) entry which is preliminary data.</text>
</comment>
<reference evidence="2 3" key="1">
    <citation type="submission" date="2020-01" db="EMBL/GenBank/DDBJ databases">
        <title>Kibdelosporangium persica a novel Actinomycetes from a hot desert in Iran.</title>
        <authorList>
            <person name="Safaei N."/>
            <person name="Zaburannyi N."/>
            <person name="Mueller R."/>
            <person name="Wink J."/>
        </authorList>
    </citation>
    <scope>NUCLEOTIDE SEQUENCE [LARGE SCALE GENOMIC DNA]</scope>
    <source>
        <strain evidence="2 3">4NS15</strain>
    </source>
</reference>
<evidence type="ECO:0000256" key="1">
    <source>
        <dbReference type="ARBA" id="ARBA00006479"/>
    </source>
</evidence>
<dbReference type="PANTHER" id="PTHR18964:SF173">
    <property type="entry name" value="GLUCOKINASE"/>
    <property type="match status" value="1"/>
</dbReference>
<gene>
    <name evidence="2" type="ORF">GC106_83570</name>
</gene>
<accession>A0ABX2FI49</accession>
<dbReference type="Gene3D" id="3.30.420.40">
    <property type="match status" value="2"/>
</dbReference>
<dbReference type="InterPro" id="IPR043129">
    <property type="entry name" value="ATPase_NBD"/>
</dbReference>
<dbReference type="EMBL" id="JAAATY010000051">
    <property type="protein sequence ID" value="NRN71082.1"/>
    <property type="molecule type" value="Genomic_DNA"/>
</dbReference>
<dbReference type="Pfam" id="PF13412">
    <property type="entry name" value="HTH_24"/>
    <property type="match status" value="1"/>
</dbReference>
<dbReference type="Gene3D" id="1.10.10.10">
    <property type="entry name" value="Winged helix-like DNA-binding domain superfamily/Winged helix DNA-binding domain"/>
    <property type="match status" value="1"/>
</dbReference>
<protein>
    <submittedName>
        <fullName evidence="2">Transcriptional regulator</fullName>
    </submittedName>
</protein>
<dbReference type="Pfam" id="PF00480">
    <property type="entry name" value="ROK"/>
    <property type="match status" value="1"/>
</dbReference>
<dbReference type="InterPro" id="IPR036388">
    <property type="entry name" value="WH-like_DNA-bd_sf"/>
</dbReference>
<dbReference type="RefSeq" id="WP_173142262.1">
    <property type="nucleotide sequence ID" value="NZ_CBCSGW010000025.1"/>
</dbReference>
<dbReference type="InterPro" id="IPR036390">
    <property type="entry name" value="WH_DNA-bd_sf"/>
</dbReference>
<dbReference type="PANTHER" id="PTHR18964">
    <property type="entry name" value="ROK (REPRESSOR, ORF, KINASE) FAMILY"/>
    <property type="match status" value="1"/>
</dbReference>
<organism evidence="2 3">
    <name type="scientific">Kibdelosporangium persicum</name>
    <dbReference type="NCBI Taxonomy" id="2698649"/>
    <lineage>
        <taxon>Bacteria</taxon>
        <taxon>Bacillati</taxon>
        <taxon>Actinomycetota</taxon>
        <taxon>Actinomycetes</taxon>
        <taxon>Pseudonocardiales</taxon>
        <taxon>Pseudonocardiaceae</taxon>
        <taxon>Kibdelosporangium</taxon>
    </lineage>
</organism>
<sequence length="411" mass="43717">MASTSRTNHDARDLLWTPSDSLKDANRRRIIRAVMLDPSSTQVNIARITGLSQATVSTVVSELQEEKIFRVDSGGGERGKRIRLGAVRGLAVGIEVNHTGLTVAARRVDTPRVESDTVDFSADQGGRIWVSESVRLIKELARKTGLDEDHIVSIGLGVPAAVDPRTALVTQVASSLEWNLGGDPRERFHEHFPGVPIIIDNEANLAAYGEYAFGVGKGDAGKNVETMLFVKASTGIGSGLIIGGLIYRGRHGLAGELGHLTMDPTGTVCRCGNRGCLETLVGGARLVEQVRQAYSGYRIDLPTGLESMIEKAKGGDQVCGRVLHDAGRNIGLALARVCNLLNPEIIVLGGELGRASELLIEPAEQSLRLYALRGMLDHPDPTRIMGSQLGLLAGAQGALGFALKADVTVGV</sequence>
<evidence type="ECO:0000313" key="3">
    <source>
        <dbReference type="Proteomes" id="UP000763557"/>
    </source>
</evidence>
<proteinExistence type="inferred from homology"/>
<keyword evidence="3" id="KW-1185">Reference proteome</keyword>